<protein>
    <submittedName>
        <fullName evidence="1">Uncharacterized protein</fullName>
    </submittedName>
</protein>
<evidence type="ECO:0000313" key="1">
    <source>
        <dbReference type="EMBL" id="KAB8191213.1"/>
    </source>
</evidence>
<dbReference type="OrthoDB" id="9858093at2"/>
<dbReference type="AlphaFoldDB" id="A0A5C4VAV4"/>
<gene>
    <name evidence="1" type="ORF">FH608_031955</name>
</gene>
<dbReference type="Proteomes" id="UP000312512">
    <property type="component" value="Unassembled WGS sequence"/>
</dbReference>
<organism evidence="1 2">
    <name type="scientific">Nonomuraea phyllanthi</name>
    <dbReference type="NCBI Taxonomy" id="2219224"/>
    <lineage>
        <taxon>Bacteria</taxon>
        <taxon>Bacillati</taxon>
        <taxon>Actinomycetota</taxon>
        <taxon>Actinomycetes</taxon>
        <taxon>Streptosporangiales</taxon>
        <taxon>Streptosporangiaceae</taxon>
        <taxon>Nonomuraea</taxon>
    </lineage>
</organism>
<reference evidence="1 2" key="1">
    <citation type="submission" date="2019-10" db="EMBL/GenBank/DDBJ databases">
        <title>Nonomuraea sp. nov., isolated from Phyllanthus amarus.</title>
        <authorList>
            <person name="Klykleung N."/>
            <person name="Tanasupawat S."/>
        </authorList>
    </citation>
    <scope>NUCLEOTIDE SEQUENCE [LARGE SCALE GENOMIC DNA]</scope>
    <source>
        <strain evidence="1 2">PA1-10</strain>
    </source>
</reference>
<proteinExistence type="predicted"/>
<comment type="caution">
    <text evidence="1">The sequence shown here is derived from an EMBL/GenBank/DDBJ whole genome shotgun (WGS) entry which is preliminary data.</text>
</comment>
<dbReference type="RefSeq" id="WP_139637142.1">
    <property type="nucleotide sequence ID" value="NZ_VDLX02000013.1"/>
</dbReference>
<accession>A0A5C4VAV4</accession>
<name>A0A5C4VAV4_9ACTN</name>
<dbReference type="EMBL" id="VDLX02000013">
    <property type="protein sequence ID" value="KAB8191213.1"/>
    <property type="molecule type" value="Genomic_DNA"/>
</dbReference>
<keyword evidence="2" id="KW-1185">Reference proteome</keyword>
<evidence type="ECO:0000313" key="2">
    <source>
        <dbReference type="Proteomes" id="UP000312512"/>
    </source>
</evidence>
<sequence>MSTGYDADSTVMRRTGFDAQNFADSLKYWQTDWIEFAELPFLAFGLLGEPARIRHNMARDRFVGKLGKGSKSAEGMARAIENGSRAYDHANDAAIEALIVRANKWFDSAGPGVREPLTSAGSVLTDEGYDAGRYVFDQQRRAFPMGQFGSFGAMAGFGGLVAIASTSAQRGRQVAALLATGGRISLAAASAFMIWAHAMSHNDDEIDSAVMGWTNAAERLSGRFGGGDPLHRAELTTAWSGEAKDVADRKLRDFLTAGIQLADSAASKAVSLAEVVKLLNHLADMAFKVAAVQIPILLALGLYAAFNPTAWLAKERVGRTITISILMIQALIAGVYSGRMWAAMDEDEAASRRDGVPATDFPVIA</sequence>